<evidence type="ECO:0000313" key="2">
    <source>
        <dbReference type="EMBL" id="GAA5039708.1"/>
    </source>
</evidence>
<evidence type="ECO:0000313" key="3">
    <source>
        <dbReference type="Proteomes" id="UP001501759"/>
    </source>
</evidence>
<dbReference type="Pfam" id="PF01161">
    <property type="entry name" value="PBP"/>
    <property type="match status" value="1"/>
</dbReference>
<dbReference type="Proteomes" id="UP001501759">
    <property type="component" value="Unassembled WGS sequence"/>
</dbReference>
<organism evidence="2 3">
    <name type="scientific">Streptomyces siamensis</name>
    <dbReference type="NCBI Taxonomy" id="1274986"/>
    <lineage>
        <taxon>Bacteria</taxon>
        <taxon>Bacillati</taxon>
        <taxon>Actinomycetota</taxon>
        <taxon>Actinomycetes</taxon>
        <taxon>Kitasatosporales</taxon>
        <taxon>Streptomycetaceae</taxon>
        <taxon>Streptomyces</taxon>
    </lineage>
</organism>
<dbReference type="Gene3D" id="3.90.280.10">
    <property type="entry name" value="PEBP-like"/>
    <property type="match status" value="1"/>
</dbReference>
<dbReference type="NCBIfam" id="TIGR00481">
    <property type="entry name" value="YbhB/YbcL family Raf kinase inhibitor-like protein"/>
    <property type="match status" value="1"/>
</dbReference>
<proteinExistence type="inferred from homology"/>
<dbReference type="InterPro" id="IPR036610">
    <property type="entry name" value="PEBP-like_sf"/>
</dbReference>
<protein>
    <recommendedName>
        <fullName evidence="4">YbhB/YbcL family Raf kinase inhibitor-like protein</fullName>
    </recommendedName>
</protein>
<name>A0ABP9JP12_9ACTN</name>
<evidence type="ECO:0008006" key="4">
    <source>
        <dbReference type="Google" id="ProtNLM"/>
    </source>
</evidence>
<comment type="caution">
    <text evidence="2">The sequence shown here is derived from an EMBL/GenBank/DDBJ whole genome shotgun (WGS) entry which is preliminary data.</text>
</comment>
<keyword evidence="3" id="KW-1185">Reference proteome</keyword>
<evidence type="ECO:0000256" key="1">
    <source>
        <dbReference type="ARBA" id="ARBA00007120"/>
    </source>
</evidence>
<dbReference type="InterPro" id="IPR005247">
    <property type="entry name" value="YbhB_YbcL/LppC-like"/>
</dbReference>
<comment type="similarity">
    <text evidence="1">Belongs to the UPF0098 family.</text>
</comment>
<dbReference type="SUPFAM" id="SSF49777">
    <property type="entry name" value="PEBP-like"/>
    <property type="match status" value="1"/>
</dbReference>
<dbReference type="PANTHER" id="PTHR30289">
    <property type="entry name" value="UNCHARACTERIZED PROTEIN YBCL-RELATED"/>
    <property type="match status" value="1"/>
</dbReference>
<dbReference type="PANTHER" id="PTHR30289:SF1">
    <property type="entry name" value="PEBP (PHOSPHATIDYLETHANOLAMINE-BINDING PROTEIN) FAMILY PROTEIN"/>
    <property type="match status" value="1"/>
</dbReference>
<dbReference type="RefSeq" id="WP_345658758.1">
    <property type="nucleotide sequence ID" value="NZ_BAABKB010000072.1"/>
</dbReference>
<dbReference type="EMBL" id="BAABKB010000072">
    <property type="protein sequence ID" value="GAA5039708.1"/>
    <property type="molecule type" value="Genomic_DNA"/>
</dbReference>
<dbReference type="InterPro" id="IPR008914">
    <property type="entry name" value="PEBP"/>
</dbReference>
<accession>A0ABP9JP12</accession>
<sequence length="191" mass="19043">MRHHGRRRAGILGALLALCAAGCGGGGGGGGVASSATPELRASSKIGVSSPAFADGGTIPRRYTCDGENVSPPLDFSGVPQGAAGLVVLVEDPDAPGGTFVHWTVWGIDPRRTALAAGVVPHGAVQGRNGFGKLGYGGPCPPAGKVHHYVFSVFAADVRPTLPEGAGAGDVKRALAGHVTASGTLTGRYGR</sequence>
<reference evidence="3" key="1">
    <citation type="journal article" date="2019" name="Int. J. Syst. Evol. Microbiol.">
        <title>The Global Catalogue of Microorganisms (GCM) 10K type strain sequencing project: providing services to taxonomists for standard genome sequencing and annotation.</title>
        <authorList>
            <consortium name="The Broad Institute Genomics Platform"/>
            <consortium name="The Broad Institute Genome Sequencing Center for Infectious Disease"/>
            <person name="Wu L."/>
            <person name="Ma J."/>
        </authorList>
    </citation>
    <scope>NUCLEOTIDE SEQUENCE [LARGE SCALE GENOMIC DNA]</scope>
    <source>
        <strain evidence="3">JCM 18409</strain>
    </source>
</reference>
<gene>
    <name evidence="2" type="ORF">GCM10023335_89280</name>
</gene>
<dbReference type="CDD" id="cd00865">
    <property type="entry name" value="PEBP_bact_arch"/>
    <property type="match status" value="1"/>
</dbReference>